<dbReference type="HOGENOM" id="CLU_1826461_0_0_1"/>
<sequence>MAPKAQRVVVERPARRTAQPKGYFASTYSALTAPENASVVRSIGVFGLAVAFFSSTWSDYLLPPVCCDLFSRASILREQQSCRRPPSMWNGIPKIRKVTLTPSQQKLPHPLHPTILFQLFLTSQVADIFLIFLEYAECNIG</sequence>
<name>A7E6N9_SCLS1</name>
<evidence type="ECO:0008006" key="3">
    <source>
        <dbReference type="Google" id="ProtNLM"/>
    </source>
</evidence>
<dbReference type="KEGG" id="ssl:SS1G_00964"/>
<keyword evidence="2" id="KW-1185">Reference proteome</keyword>
<proteinExistence type="predicted"/>
<dbReference type="eggNOG" id="ENOG502SY3V">
    <property type="taxonomic scope" value="Eukaryota"/>
</dbReference>
<dbReference type="InParanoid" id="A7E6N9"/>
<dbReference type="AlphaFoldDB" id="A7E6N9"/>
<evidence type="ECO:0000313" key="2">
    <source>
        <dbReference type="Proteomes" id="UP000001312"/>
    </source>
</evidence>
<protein>
    <recommendedName>
        <fullName evidence="3">TOM core complex subunit Tom6</fullName>
    </recommendedName>
</protein>
<dbReference type="GeneID" id="5495179"/>
<reference evidence="2" key="1">
    <citation type="journal article" date="2011" name="PLoS Genet.">
        <title>Genomic analysis of the necrotrophic fungal pathogens Sclerotinia sclerotiorum and Botrytis cinerea.</title>
        <authorList>
            <person name="Amselem J."/>
            <person name="Cuomo C.A."/>
            <person name="van Kan J.A."/>
            <person name="Viaud M."/>
            <person name="Benito E.P."/>
            <person name="Couloux A."/>
            <person name="Coutinho P.M."/>
            <person name="de Vries R.P."/>
            <person name="Dyer P.S."/>
            <person name="Fillinger S."/>
            <person name="Fournier E."/>
            <person name="Gout L."/>
            <person name="Hahn M."/>
            <person name="Kohn L."/>
            <person name="Lapalu N."/>
            <person name="Plummer K.M."/>
            <person name="Pradier J.M."/>
            <person name="Quevillon E."/>
            <person name="Sharon A."/>
            <person name="Simon A."/>
            <person name="ten Have A."/>
            <person name="Tudzynski B."/>
            <person name="Tudzynski P."/>
            <person name="Wincker P."/>
            <person name="Andrew M."/>
            <person name="Anthouard V."/>
            <person name="Beever R.E."/>
            <person name="Beffa R."/>
            <person name="Benoit I."/>
            <person name="Bouzid O."/>
            <person name="Brault B."/>
            <person name="Chen Z."/>
            <person name="Choquer M."/>
            <person name="Collemare J."/>
            <person name="Cotton P."/>
            <person name="Danchin E.G."/>
            <person name="Da Silva C."/>
            <person name="Gautier A."/>
            <person name="Giraud C."/>
            <person name="Giraud T."/>
            <person name="Gonzalez C."/>
            <person name="Grossetete S."/>
            <person name="Guldener U."/>
            <person name="Henrissat B."/>
            <person name="Howlett B.J."/>
            <person name="Kodira C."/>
            <person name="Kretschmer M."/>
            <person name="Lappartient A."/>
            <person name="Leroch M."/>
            <person name="Levis C."/>
            <person name="Mauceli E."/>
            <person name="Neuveglise C."/>
            <person name="Oeser B."/>
            <person name="Pearson M."/>
            <person name="Poulain J."/>
            <person name="Poussereau N."/>
            <person name="Quesneville H."/>
            <person name="Rascle C."/>
            <person name="Schumacher J."/>
            <person name="Segurens B."/>
            <person name="Sexton A."/>
            <person name="Silva E."/>
            <person name="Sirven C."/>
            <person name="Soanes D.M."/>
            <person name="Talbot N.J."/>
            <person name="Templeton M."/>
            <person name="Yandava C."/>
            <person name="Yarden O."/>
            <person name="Zeng Q."/>
            <person name="Rollins J.A."/>
            <person name="Lebrun M.H."/>
            <person name="Dickman M."/>
        </authorList>
    </citation>
    <scope>NUCLEOTIDE SEQUENCE [LARGE SCALE GENOMIC DNA]</scope>
    <source>
        <strain evidence="2">ATCC 18683 / 1980 / Ss-1</strain>
    </source>
</reference>
<dbReference type="EMBL" id="CH476621">
    <property type="protein sequence ID" value="EDN91561.1"/>
    <property type="molecule type" value="Genomic_DNA"/>
</dbReference>
<gene>
    <name evidence="1" type="ORF">SS1G_00964</name>
</gene>
<dbReference type="RefSeq" id="XP_001598875.1">
    <property type="nucleotide sequence ID" value="XM_001598825.1"/>
</dbReference>
<organism evidence="1 2">
    <name type="scientific">Sclerotinia sclerotiorum (strain ATCC 18683 / 1980 / Ss-1)</name>
    <name type="common">White mold</name>
    <name type="synonym">Whetzelinia sclerotiorum</name>
    <dbReference type="NCBI Taxonomy" id="665079"/>
    <lineage>
        <taxon>Eukaryota</taxon>
        <taxon>Fungi</taxon>
        <taxon>Dikarya</taxon>
        <taxon>Ascomycota</taxon>
        <taxon>Pezizomycotina</taxon>
        <taxon>Leotiomycetes</taxon>
        <taxon>Helotiales</taxon>
        <taxon>Sclerotiniaceae</taxon>
        <taxon>Sclerotinia</taxon>
    </lineage>
</organism>
<accession>A7E6N9</accession>
<evidence type="ECO:0000313" key="1">
    <source>
        <dbReference type="EMBL" id="EDN91561.1"/>
    </source>
</evidence>
<dbReference type="Proteomes" id="UP000001312">
    <property type="component" value="Unassembled WGS sequence"/>
</dbReference>